<evidence type="ECO:0000313" key="2">
    <source>
        <dbReference type="Proteomes" id="UP001175211"/>
    </source>
</evidence>
<sequence length="59" mass="6721">HLGQVAARKGWTMFISTPDQPFCVTMREEEREMHAYLKLNKIGIGTSPWEVITTGGLMR</sequence>
<dbReference type="Proteomes" id="UP001175211">
    <property type="component" value="Unassembled WGS sequence"/>
</dbReference>
<feature type="non-terminal residue" evidence="1">
    <location>
        <position position="59"/>
    </location>
</feature>
<feature type="non-terminal residue" evidence="1">
    <location>
        <position position="1"/>
    </location>
</feature>
<evidence type="ECO:0000313" key="1">
    <source>
        <dbReference type="EMBL" id="KAK0449074.1"/>
    </source>
</evidence>
<reference evidence="1" key="1">
    <citation type="submission" date="2023-06" db="EMBL/GenBank/DDBJ databases">
        <authorList>
            <consortium name="Lawrence Berkeley National Laboratory"/>
            <person name="Ahrendt S."/>
            <person name="Sahu N."/>
            <person name="Indic B."/>
            <person name="Wong-Bajracharya J."/>
            <person name="Merenyi Z."/>
            <person name="Ke H.-M."/>
            <person name="Monk M."/>
            <person name="Kocsube S."/>
            <person name="Drula E."/>
            <person name="Lipzen A."/>
            <person name="Balint B."/>
            <person name="Henrissat B."/>
            <person name="Andreopoulos B."/>
            <person name="Martin F.M."/>
            <person name="Harder C.B."/>
            <person name="Rigling D."/>
            <person name="Ford K.L."/>
            <person name="Foster G.D."/>
            <person name="Pangilinan J."/>
            <person name="Papanicolaou A."/>
            <person name="Barry K."/>
            <person name="LaButti K."/>
            <person name="Viragh M."/>
            <person name="Koriabine M."/>
            <person name="Yan M."/>
            <person name="Riley R."/>
            <person name="Champramary S."/>
            <person name="Plett K.L."/>
            <person name="Tsai I.J."/>
            <person name="Slot J."/>
            <person name="Sipos G."/>
            <person name="Plett J."/>
            <person name="Nagy L.G."/>
            <person name="Grigoriev I.V."/>
        </authorList>
    </citation>
    <scope>NUCLEOTIDE SEQUENCE</scope>
    <source>
        <strain evidence="1">CCBAS 213</strain>
    </source>
</reference>
<organism evidence="1 2">
    <name type="scientific">Armillaria tabescens</name>
    <name type="common">Ringless honey mushroom</name>
    <name type="synonym">Agaricus tabescens</name>
    <dbReference type="NCBI Taxonomy" id="1929756"/>
    <lineage>
        <taxon>Eukaryota</taxon>
        <taxon>Fungi</taxon>
        <taxon>Dikarya</taxon>
        <taxon>Basidiomycota</taxon>
        <taxon>Agaricomycotina</taxon>
        <taxon>Agaricomycetes</taxon>
        <taxon>Agaricomycetidae</taxon>
        <taxon>Agaricales</taxon>
        <taxon>Marasmiineae</taxon>
        <taxon>Physalacriaceae</taxon>
        <taxon>Desarmillaria</taxon>
    </lineage>
</organism>
<dbReference type="RefSeq" id="XP_060326789.1">
    <property type="nucleotide sequence ID" value="XM_060466455.1"/>
</dbReference>
<dbReference type="GeneID" id="85350003"/>
<proteinExistence type="predicted"/>
<accession>A0AA39MWX7</accession>
<protein>
    <submittedName>
        <fullName evidence="1">Uncharacterized protein</fullName>
    </submittedName>
</protein>
<name>A0AA39MWX7_ARMTA</name>
<comment type="caution">
    <text evidence="1">The sequence shown here is derived from an EMBL/GenBank/DDBJ whole genome shotgun (WGS) entry which is preliminary data.</text>
</comment>
<dbReference type="EMBL" id="JAUEPS010000039">
    <property type="protein sequence ID" value="KAK0449074.1"/>
    <property type="molecule type" value="Genomic_DNA"/>
</dbReference>
<gene>
    <name evidence="1" type="ORF">EV420DRAFT_1220811</name>
</gene>
<dbReference type="AlphaFoldDB" id="A0AA39MWX7"/>
<keyword evidence="2" id="KW-1185">Reference proteome</keyword>